<feature type="domain" description="S1 motif" evidence="4">
    <location>
        <begin position="640"/>
        <end position="715"/>
    </location>
</feature>
<feature type="region of interest" description="Disordered" evidence="3">
    <location>
        <begin position="1050"/>
        <end position="1080"/>
    </location>
</feature>
<feature type="domain" description="S1 motif" evidence="4">
    <location>
        <begin position="735"/>
        <end position="808"/>
    </location>
</feature>
<dbReference type="InterPro" id="IPR011990">
    <property type="entry name" value="TPR-like_helical_dom_sf"/>
</dbReference>
<dbReference type="SUPFAM" id="SSF50249">
    <property type="entry name" value="Nucleic acid-binding proteins"/>
    <property type="match status" value="5"/>
</dbReference>
<dbReference type="InterPro" id="IPR045209">
    <property type="entry name" value="Rrp5"/>
</dbReference>
<feature type="compositionally biased region" description="Basic and acidic residues" evidence="3">
    <location>
        <begin position="79"/>
        <end position="88"/>
    </location>
</feature>
<dbReference type="GO" id="GO:0003723">
    <property type="term" value="F:RNA binding"/>
    <property type="evidence" value="ECO:0007669"/>
    <property type="project" value="TreeGrafter"/>
</dbReference>
<evidence type="ECO:0000256" key="3">
    <source>
        <dbReference type="SAM" id="MobiDB-lite"/>
    </source>
</evidence>
<dbReference type="InterPro" id="IPR003029">
    <property type="entry name" value="S1_domain"/>
</dbReference>
<dbReference type="PANTHER" id="PTHR23270">
    <property type="entry name" value="PROGRAMMED CELL DEATH PROTEIN 11 PRE-RRNA PROCESSING PROTEIN RRP5"/>
    <property type="match status" value="1"/>
</dbReference>
<dbReference type="InterPro" id="IPR003107">
    <property type="entry name" value="HAT"/>
</dbReference>
<feature type="domain" description="S1 motif" evidence="4">
    <location>
        <begin position="549"/>
        <end position="618"/>
    </location>
</feature>
<comment type="subcellular location">
    <subcellularLocation>
        <location evidence="1">Nucleus</location>
        <location evidence="1">Nucleolus</location>
    </subcellularLocation>
</comment>
<feature type="compositionally biased region" description="Basic residues" evidence="3">
    <location>
        <begin position="62"/>
        <end position="74"/>
    </location>
</feature>
<organism evidence="5">
    <name type="scientific">Lepeophtheirus salmonis</name>
    <name type="common">Salmon louse</name>
    <name type="synonym">Caligus salmonis</name>
    <dbReference type="NCBI Taxonomy" id="72036"/>
    <lineage>
        <taxon>Eukaryota</taxon>
        <taxon>Metazoa</taxon>
        <taxon>Ecdysozoa</taxon>
        <taxon>Arthropoda</taxon>
        <taxon>Crustacea</taxon>
        <taxon>Multicrustacea</taxon>
        <taxon>Hexanauplia</taxon>
        <taxon>Copepoda</taxon>
        <taxon>Siphonostomatoida</taxon>
        <taxon>Caligidae</taxon>
        <taxon>Lepeophtheirus</taxon>
    </lineage>
</organism>
<feature type="domain" description="S1 motif" evidence="4">
    <location>
        <begin position="209"/>
        <end position="269"/>
    </location>
</feature>
<dbReference type="Pfam" id="PF00575">
    <property type="entry name" value="S1"/>
    <property type="match status" value="1"/>
</dbReference>
<dbReference type="GO" id="GO:0006364">
    <property type="term" value="P:rRNA processing"/>
    <property type="evidence" value="ECO:0007669"/>
    <property type="project" value="UniProtKB-KW"/>
</dbReference>
<feature type="domain" description="S1 motif" evidence="4">
    <location>
        <begin position="459"/>
        <end position="529"/>
    </location>
</feature>
<dbReference type="EMBL" id="HACA01001811">
    <property type="protein sequence ID" value="CDW19172.1"/>
    <property type="molecule type" value="Transcribed_RNA"/>
</dbReference>
<evidence type="ECO:0000313" key="5">
    <source>
        <dbReference type="EMBL" id="CDW19172.1"/>
    </source>
</evidence>
<reference evidence="5" key="1">
    <citation type="submission" date="2014-05" db="EMBL/GenBank/DDBJ databases">
        <authorList>
            <person name="Chronopoulou M."/>
        </authorList>
    </citation>
    <scope>NUCLEOTIDE SEQUENCE</scope>
    <source>
        <tissue evidence="5">Whole organism</tissue>
    </source>
</reference>
<evidence type="ECO:0000256" key="1">
    <source>
        <dbReference type="ARBA" id="ARBA00004604"/>
    </source>
</evidence>
<protein>
    <recommendedName>
        <fullName evidence="4">S1 motif domain-containing protein</fullName>
    </recommendedName>
</protein>
<feature type="domain" description="S1 motif" evidence="4">
    <location>
        <begin position="281"/>
        <end position="348"/>
    </location>
</feature>
<dbReference type="SMART" id="SM00316">
    <property type="entry name" value="S1"/>
    <property type="match status" value="8"/>
</dbReference>
<sequence>MSIEEEKSFPRGGVVSINKKRKRVEGEAEEREVKDFPSKKKKNAQSQNLFGNSSGGDEKVGKSKTKGNKKKNKSTKSSNAEDKKEDDSEIKVVHVGGLTYSTLSPGMKVLGVVYSVEQYQVKLSLPGYLSASLPITKISKIYNDLLVQIAQKSSSDELHVPQLEDMLPKGTVLPITISSVDKTEEGRYIVKVSAEPDLNLISLNHLNIGTRLSGIISSVQDHGYIVDIGLNGVRAFLKSKKEKLVVGQIIYANVSAKDEVANTVSLSLKKKSVVVNPSSLHSLIPGMRINVQFKKKLKGGFSVSFGDLEGIVPFPHYAVDQEFVEGEELEASVLYVAPIVNTVYLSLKENVFTGGVNTLINPVKTGELVQNCTVLSVSPKGIFLKKVIKGEKMIIFVNPFEALDGPKNLNILKSTYPLKSKVKLVRLIQLDMMSLVYIGSLKKDMIDNGLISPKSLNVGDHVVAKIKAFKEKGVCVVLGRLNGFIRNMHLTSIPLKNPELKFTAGSKIKCRVLTLPGANNKKGITLTAKPVLVKTEYTIVDSYNPKFLNIETKGMVVQVKNNGLLIELFGGTKGWVTKDEVSSDPVEYIDKMFHPGQVLKCKVKKIDEQKEKMVLSLRLLNNNKPKSKKEIAKMSLLNIGGKYSCRITSVDPNGLSVQVIQGKGVDKTVSGFIPTNHLTDNIFLANCIKQSYSVGDKIKEALFLMHDAIPVLTLKRSFLSYDASSINSFEDIHLGLVVPAVVDKIHKIGPSVTFPVTKSTMKTETIPLRSLADFFIEDINDILSVHSSILIKIIDKKEEDKSLVISSKMSVLSINEEVSLVLGLIEEIKLIRKGVKGPLKSYEPGMVLSAKFVERNGFGIMVSVGKTRGVITNTNLHNDFDEQSPIPVVVLFVDYEMDVLELTNKIDIVSDLTLVKEKPLRVDQYVQAKPIWSRDEFHYVLMMVVSPVKYKGRLLKVASRRNINDWKGKFDELSIEKTYNVQIKDRIDAIAVIDDPKLQKIKDKIRKRKADKNVDKTILKKIKIPEPKIQEVVEPSAVNEVHQMSIDVEDENFNPWGEGPLLKSVEDSNDTDEAKKKKTHLSKSEAKALTKLEKEEIRKTEELVINGEEIEPKSVDDFEKIVLANPDSSLHWIQYIAFHANKGEMKEARLIIKRAIEKIHFREEEERLNVYIAWFNLEESISSEDEVETLLKEILKYNNEYKVYNRVSLIYSQSGKIKKAEELYKTMARKYGKEIEVWSKLGRHYFESVKNLKEARFTLQRALQHLDKKHHVEVTVKFAQMEFKYGEIERGKTIFETILSNYPKRIDLWNVYADTLVKAEEIQATRDLFERMITLNLQPKKMKAIFKKYIDFETLQNDDFKVDRIKKKALEYVESKVGALDTD</sequence>
<dbReference type="Gene3D" id="1.25.40.10">
    <property type="entry name" value="Tetratricopeptide repeat domain"/>
    <property type="match status" value="1"/>
</dbReference>
<proteinExistence type="predicted"/>
<accession>A0A0K2T0N7</accession>
<dbReference type="Gene3D" id="2.40.50.140">
    <property type="entry name" value="Nucleic acid-binding proteins"/>
    <property type="match status" value="3"/>
</dbReference>
<dbReference type="Pfam" id="PF23240">
    <property type="entry name" value="HAT_PRP39_N"/>
    <property type="match status" value="1"/>
</dbReference>
<dbReference type="PROSITE" id="PS50126">
    <property type="entry name" value="S1"/>
    <property type="match status" value="6"/>
</dbReference>
<dbReference type="InterPro" id="IPR012340">
    <property type="entry name" value="NA-bd_OB-fold"/>
</dbReference>
<evidence type="ECO:0000256" key="2">
    <source>
        <dbReference type="ARBA" id="ARBA00022552"/>
    </source>
</evidence>
<dbReference type="SUPFAM" id="SSF48452">
    <property type="entry name" value="TPR-like"/>
    <property type="match status" value="2"/>
</dbReference>
<dbReference type="GO" id="GO:0032040">
    <property type="term" value="C:small-subunit processome"/>
    <property type="evidence" value="ECO:0007669"/>
    <property type="project" value="TreeGrafter"/>
</dbReference>
<dbReference type="OrthoDB" id="412781at2759"/>
<dbReference type="SMART" id="SM00386">
    <property type="entry name" value="HAT"/>
    <property type="match status" value="5"/>
</dbReference>
<evidence type="ECO:0000259" key="4">
    <source>
        <dbReference type="PROSITE" id="PS50126"/>
    </source>
</evidence>
<name>A0A0K2T0N7_LEPSM</name>
<dbReference type="PANTHER" id="PTHR23270:SF10">
    <property type="entry name" value="PROTEIN RRP5 HOMOLOG"/>
    <property type="match status" value="1"/>
</dbReference>
<feature type="region of interest" description="Disordered" evidence="3">
    <location>
        <begin position="1"/>
        <end position="88"/>
    </location>
</feature>
<keyword evidence="2" id="KW-0698">rRNA processing</keyword>